<comment type="subcellular location">
    <subcellularLocation>
        <location evidence="1 15">Cytoplasm</location>
    </subcellularLocation>
</comment>
<dbReference type="FunFam" id="3.90.650.10:FF:000011">
    <property type="entry name" value="Phosphoribosylformylglycinamidine cyclo-ligase"/>
    <property type="match status" value="1"/>
</dbReference>
<evidence type="ECO:0000256" key="13">
    <source>
        <dbReference type="ARBA" id="ARBA00033093"/>
    </source>
</evidence>
<evidence type="ECO:0000259" key="16">
    <source>
        <dbReference type="Pfam" id="PF00586"/>
    </source>
</evidence>
<keyword evidence="8 15" id="KW-0547">Nucleotide-binding</keyword>
<feature type="domain" description="PurM-like C-terminal" evidence="17">
    <location>
        <begin position="174"/>
        <end position="332"/>
    </location>
</feature>
<evidence type="ECO:0000259" key="17">
    <source>
        <dbReference type="Pfam" id="PF02769"/>
    </source>
</evidence>
<evidence type="ECO:0000256" key="3">
    <source>
        <dbReference type="ARBA" id="ARBA00010280"/>
    </source>
</evidence>
<sequence>MRTYLESGVNVELGNQLVKKIKPIAKSTFRDEVIGGIGSFAALFDFTALCKKYKNPALVSSTDGVGTKLLIAEEMGKHDTIGIDLVAMCVNDILAQGAEPLFFLDYFSAGSLNEEIVLSVINGIGIGCKEAKMALIGGETAEMPSMYRKDVYDLAGFAVGVVDKDKILPQNITVGDAIIGVHSSGIHSNGFSLVRNIIKNCGISYSDLSPWHEKSWGKILLEPTKIYVNSLLPIMSQIKGIAHITGGGLIDNIPRILPNHLAAEIDSWQWPEIFTWLSKEGKVAKEEMLKTFNCGIGMVLVIAQDNIADVCDSLIKSGETVSTIGKIIEKPTDNAKSVIFT</sequence>
<evidence type="ECO:0000256" key="11">
    <source>
        <dbReference type="ARBA" id="ARBA00031908"/>
    </source>
</evidence>
<evidence type="ECO:0000256" key="4">
    <source>
        <dbReference type="ARBA" id="ARBA00013047"/>
    </source>
</evidence>
<evidence type="ECO:0000256" key="7">
    <source>
        <dbReference type="ARBA" id="ARBA00022598"/>
    </source>
</evidence>
<evidence type="ECO:0000256" key="1">
    <source>
        <dbReference type="ARBA" id="ARBA00004496"/>
    </source>
</evidence>
<protein>
    <recommendedName>
        <fullName evidence="5 15">Phosphoribosylformylglycinamidine cyclo-ligase</fullName>
        <ecNumber evidence="4 15">6.3.3.1</ecNumber>
    </recommendedName>
    <alternativeName>
        <fullName evidence="12 15">AIR synthase</fullName>
    </alternativeName>
    <alternativeName>
        <fullName evidence="13 15">AIRS</fullName>
    </alternativeName>
    <alternativeName>
        <fullName evidence="11 15">Phosphoribosyl-aminoimidazole synthetase</fullName>
    </alternativeName>
</protein>
<dbReference type="EMBL" id="BNGU01000035">
    <property type="protein sequence ID" value="GHM59789.1"/>
    <property type="molecule type" value="Genomic_DNA"/>
</dbReference>
<dbReference type="InterPro" id="IPR010918">
    <property type="entry name" value="PurM-like_C_dom"/>
</dbReference>
<evidence type="ECO:0000256" key="6">
    <source>
        <dbReference type="ARBA" id="ARBA00022490"/>
    </source>
</evidence>
<comment type="pathway">
    <text evidence="2 15">Purine metabolism; IMP biosynthesis via de novo pathway; 5-amino-1-(5-phospho-D-ribosyl)imidazole from N(2)-formyl-N(1)-(5-phospho-D-ribosyl)glycinamide: step 2/2.</text>
</comment>
<comment type="caution">
    <text evidence="18">The sequence shown here is derived from an EMBL/GenBank/DDBJ whole genome shotgun (WGS) entry which is preliminary data.</text>
</comment>
<dbReference type="PANTHER" id="PTHR10520:SF12">
    <property type="entry name" value="TRIFUNCTIONAL PURINE BIOSYNTHETIC PROTEIN ADENOSINE-3"/>
    <property type="match status" value="1"/>
</dbReference>
<comment type="similarity">
    <text evidence="3 15">Belongs to the AIR synthase family.</text>
</comment>
<evidence type="ECO:0000256" key="2">
    <source>
        <dbReference type="ARBA" id="ARBA00004686"/>
    </source>
</evidence>
<evidence type="ECO:0000256" key="15">
    <source>
        <dbReference type="HAMAP-Rule" id="MF_00741"/>
    </source>
</evidence>
<keyword evidence="19" id="KW-1185">Reference proteome</keyword>
<dbReference type="InterPro" id="IPR004733">
    <property type="entry name" value="PurM_cligase"/>
</dbReference>
<dbReference type="Proteomes" id="UP000637906">
    <property type="component" value="Unassembled WGS sequence"/>
</dbReference>
<dbReference type="CDD" id="cd02196">
    <property type="entry name" value="PurM"/>
    <property type="match status" value="1"/>
</dbReference>
<proteinExistence type="inferred from homology"/>
<dbReference type="PANTHER" id="PTHR10520">
    <property type="entry name" value="TRIFUNCTIONAL PURINE BIOSYNTHETIC PROTEIN ADENOSINE-3-RELATED"/>
    <property type="match status" value="1"/>
</dbReference>
<dbReference type="UniPathway" id="UPA00074">
    <property type="reaction ID" value="UER00129"/>
</dbReference>
<dbReference type="Pfam" id="PF00586">
    <property type="entry name" value="AIRS"/>
    <property type="match status" value="1"/>
</dbReference>
<comment type="catalytic activity">
    <reaction evidence="14 15">
        <text>2-formamido-N(1)-(5-O-phospho-beta-D-ribosyl)acetamidine + ATP = 5-amino-1-(5-phospho-beta-D-ribosyl)imidazole + ADP + phosphate + H(+)</text>
        <dbReference type="Rhea" id="RHEA:23032"/>
        <dbReference type="ChEBI" id="CHEBI:15378"/>
        <dbReference type="ChEBI" id="CHEBI:30616"/>
        <dbReference type="ChEBI" id="CHEBI:43474"/>
        <dbReference type="ChEBI" id="CHEBI:137981"/>
        <dbReference type="ChEBI" id="CHEBI:147287"/>
        <dbReference type="ChEBI" id="CHEBI:456216"/>
        <dbReference type="EC" id="6.3.3.1"/>
    </reaction>
</comment>
<dbReference type="Gene3D" id="3.30.1330.10">
    <property type="entry name" value="PurM-like, N-terminal domain"/>
    <property type="match status" value="1"/>
</dbReference>
<dbReference type="GO" id="GO:0006189">
    <property type="term" value="P:'de novo' IMP biosynthetic process"/>
    <property type="evidence" value="ECO:0007669"/>
    <property type="project" value="UniProtKB-UniRule"/>
</dbReference>
<reference evidence="18 19" key="1">
    <citation type="journal article" date="2021" name="Microb. Ecol.">
        <title>Candidatus Mesenet longicola: Novel Endosymbionts of Brontispa longissima that Induce Cytoplasmic Incompatibility.</title>
        <authorList>
            <person name="Takano S."/>
            <person name="Gotoh Y."/>
            <person name="Hayashi T."/>
        </authorList>
    </citation>
    <scope>NUCLEOTIDE SEQUENCE [LARGE SCALE GENOMIC DNA]</scope>
    <source>
        <strain evidence="18">L5</strain>
    </source>
</reference>
<evidence type="ECO:0000313" key="19">
    <source>
        <dbReference type="Proteomes" id="UP000637906"/>
    </source>
</evidence>
<name>A0A8J3HVJ7_9RICK</name>
<dbReference type="SUPFAM" id="SSF55326">
    <property type="entry name" value="PurM N-terminal domain-like"/>
    <property type="match status" value="1"/>
</dbReference>
<dbReference type="NCBIfam" id="TIGR00878">
    <property type="entry name" value="purM"/>
    <property type="match status" value="1"/>
</dbReference>
<keyword evidence="7 15" id="KW-0436">Ligase</keyword>
<dbReference type="GO" id="GO:0046084">
    <property type="term" value="P:adenine biosynthetic process"/>
    <property type="evidence" value="ECO:0007669"/>
    <property type="project" value="TreeGrafter"/>
</dbReference>
<dbReference type="Pfam" id="PF02769">
    <property type="entry name" value="AIRS_C"/>
    <property type="match status" value="1"/>
</dbReference>
<dbReference type="HAMAP" id="MF_00741">
    <property type="entry name" value="AIRS"/>
    <property type="match status" value="1"/>
</dbReference>
<gene>
    <name evidence="15 18" type="primary">purM</name>
    <name evidence="18" type="ORF">sL5_07820</name>
</gene>
<organism evidence="18 19">
    <name type="scientific">Candidatus Mesenet longicola</name>
    <dbReference type="NCBI Taxonomy" id="1892558"/>
    <lineage>
        <taxon>Bacteria</taxon>
        <taxon>Pseudomonadati</taxon>
        <taxon>Pseudomonadota</taxon>
        <taxon>Alphaproteobacteria</taxon>
        <taxon>Rickettsiales</taxon>
        <taxon>Anaplasmataceae</taxon>
        <taxon>Candidatus Mesenet</taxon>
    </lineage>
</organism>
<evidence type="ECO:0000256" key="9">
    <source>
        <dbReference type="ARBA" id="ARBA00022755"/>
    </source>
</evidence>
<dbReference type="Gene3D" id="3.90.650.10">
    <property type="entry name" value="PurM-like C-terminal domain"/>
    <property type="match status" value="1"/>
</dbReference>
<dbReference type="EC" id="6.3.3.1" evidence="4 15"/>
<dbReference type="GO" id="GO:0005524">
    <property type="term" value="F:ATP binding"/>
    <property type="evidence" value="ECO:0007669"/>
    <property type="project" value="UniProtKB-KW"/>
</dbReference>
<keyword evidence="6 15" id="KW-0963">Cytoplasm</keyword>
<evidence type="ECO:0000256" key="5">
    <source>
        <dbReference type="ARBA" id="ARBA00020367"/>
    </source>
</evidence>
<evidence type="ECO:0000313" key="18">
    <source>
        <dbReference type="EMBL" id="GHM59789.1"/>
    </source>
</evidence>
<evidence type="ECO:0000256" key="8">
    <source>
        <dbReference type="ARBA" id="ARBA00022741"/>
    </source>
</evidence>
<evidence type="ECO:0000256" key="12">
    <source>
        <dbReference type="ARBA" id="ARBA00032931"/>
    </source>
</evidence>
<dbReference type="SUPFAM" id="SSF56042">
    <property type="entry name" value="PurM C-terminal domain-like"/>
    <property type="match status" value="1"/>
</dbReference>
<dbReference type="AlphaFoldDB" id="A0A8J3HVJ7"/>
<keyword evidence="9 15" id="KW-0658">Purine biosynthesis</keyword>
<feature type="domain" description="PurM-like N-terminal" evidence="16">
    <location>
        <begin position="54"/>
        <end position="162"/>
    </location>
</feature>
<dbReference type="InterPro" id="IPR036921">
    <property type="entry name" value="PurM-like_N_sf"/>
</dbReference>
<dbReference type="GO" id="GO:0005829">
    <property type="term" value="C:cytosol"/>
    <property type="evidence" value="ECO:0007669"/>
    <property type="project" value="TreeGrafter"/>
</dbReference>
<evidence type="ECO:0000256" key="10">
    <source>
        <dbReference type="ARBA" id="ARBA00022840"/>
    </source>
</evidence>
<dbReference type="InterPro" id="IPR036676">
    <property type="entry name" value="PurM-like_C_sf"/>
</dbReference>
<dbReference type="InterPro" id="IPR016188">
    <property type="entry name" value="PurM-like_N"/>
</dbReference>
<evidence type="ECO:0000256" key="14">
    <source>
        <dbReference type="ARBA" id="ARBA00049057"/>
    </source>
</evidence>
<keyword evidence="10 15" id="KW-0067">ATP-binding</keyword>
<accession>A0A8J3HVJ7</accession>
<dbReference type="FunFam" id="3.30.1330.10:FF:000001">
    <property type="entry name" value="Phosphoribosylformylglycinamidine cyclo-ligase"/>
    <property type="match status" value="1"/>
</dbReference>
<dbReference type="GO" id="GO:0004641">
    <property type="term" value="F:phosphoribosylformylglycinamidine cyclo-ligase activity"/>
    <property type="evidence" value="ECO:0007669"/>
    <property type="project" value="UniProtKB-UniRule"/>
</dbReference>
<dbReference type="GO" id="GO:0004637">
    <property type="term" value="F:phosphoribosylamine-glycine ligase activity"/>
    <property type="evidence" value="ECO:0007669"/>
    <property type="project" value="TreeGrafter"/>
</dbReference>